<dbReference type="EMBL" id="JBHTCQ010000001">
    <property type="protein sequence ID" value="MFC7405271.1"/>
    <property type="molecule type" value="Genomic_DNA"/>
</dbReference>
<keyword evidence="3" id="KW-1185">Reference proteome</keyword>
<keyword evidence="2" id="KW-0132">Cell division</keyword>
<dbReference type="RefSeq" id="WP_382393450.1">
    <property type="nucleotide sequence ID" value="NZ_JBHTCQ010000001.1"/>
</dbReference>
<gene>
    <name evidence="2" type="ORF">ACFQQL_09150</name>
</gene>
<dbReference type="GO" id="GO:0051301">
    <property type="term" value="P:cell division"/>
    <property type="evidence" value="ECO:0007669"/>
    <property type="project" value="UniProtKB-KW"/>
</dbReference>
<comment type="caution">
    <text evidence="2">The sequence shown here is derived from an EMBL/GenBank/DDBJ whole genome shotgun (WGS) entry which is preliminary data.</text>
</comment>
<reference evidence="3" key="1">
    <citation type="journal article" date="2019" name="Int. J. Syst. Evol. Microbiol.">
        <title>The Global Catalogue of Microorganisms (GCM) 10K type strain sequencing project: providing services to taxonomists for standard genome sequencing and annotation.</title>
        <authorList>
            <consortium name="The Broad Institute Genomics Platform"/>
            <consortium name="The Broad Institute Genome Sequencing Center for Infectious Disease"/>
            <person name="Wu L."/>
            <person name="Ma J."/>
        </authorList>
    </citation>
    <scope>NUCLEOTIDE SEQUENCE [LARGE SCALE GENOMIC DNA]</scope>
    <source>
        <strain evidence="3">JCM 1490</strain>
    </source>
</reference>
<sequence length="212" mass="23194">MTPMFPTAGRWRTGYDREQVEEFFARARASYEADDADGAAGPEGAPPPPAPPEGEDDEAQAAPAPTGPIDEHDVRGAAFDLVRDGYATAAVDAALDRLEAAFVQRRRAAFIAEQGESAWMDRVADLATTLYPRLLRPAGRRFRAPEKGRGYDRESVDQLMDRLIAYFDEGGEMTSAELRSTTFPSVPARRAYHEGTVDAYLARAVEVLVAVE</sequence>
<dbReference type="InterPro" id="IPR019932">
    <property type="entry name" value="CHP03543"/>
</dbReference>
<name>A0ABW2Q806_9MICO</name>
<proteinExistence type="predicted"/>
<keyword evidence="2" id="KW-0131">Cell cycle</keyword>
<dbReference type="Proteomes" id="UP001596455">
    <property type="component" value="Unassembled WGS sequence"/>
</dbReference>
<organism evidence="2 3">
    <name type="scientific">Georgenia alba</name>
    <dbReference type="NCBI Taxonomy" id="2233858"/>
    <lineage>
        <taxon>Bacteria</taxon>
        <taxon>Bacillati</taxon>
        <taxon>Actinomycetota</taxon>
        <taxon>Actinomycetes</taxon>
        <taxon>Micrococcales</taxon>
        <taxon>Bogoriellaceae</taxon>
        <taxon>Georgenia</taxon>
    </lineage>
</organism>
<evidence type="ECO:0000313" key="2">
    <source>
        <dbReference type="EMBL" id="MFC7405271.1"/>
    </source>
</evidence>
<dbReference type="NCBIfam" id="TIGR03543">
    <property type="entry name" value="divI1A_rptt_fam"/>
    <property type="match status" value="1"/>
</dbReference>
<protein>
    <submittedName>
        <fullName evidence="2">Cell division protein DivIVA</fullName>
    </submittedName>
</protein>
<feature type="region of interest" description="Disordered" evidence="1">
    <location>
        <begin position="26"/>
        <end position="72"/>
    </location>
</feature>
<evidence type="ECO:0000313" key="3">
    <source>
        <dbReference type="Proteomes" id="UP001596455"/>
    </source>
</evidence>
<accession>A0ABW2Q806</accession>
<evidence type="ECO:0000256" key="1">
    <source>
        <dbReference type="SAM" id="MobiDB-lite"/>
    </source>
</evidence>